<dbReference type="GO" id="GO:0019346">
    <property type="term" value="P:transsulfuration"/>
    <property type="evidence" value="ECO:0007669"/>
    <property type="project" value="InterPro"/>
</dbReference>
<dbReference type="InterPro" id="IPR015422">
    <property type="entry name" value="PyrdxlP-dep_Trfase_small"/>
</dbReference>
<evidence type="ECO:0000256" key="3">
    <source>
        <dbReference type="PIRSR" id="PIRSR001434-2"/>
    </source>
</evidence>
<dbReference type="GO" id="GO:0030170">
    <property type="term" value="F:pyridoxal phosphate binding"/>
    <property type="evidence" value="ECO:0007669"/>
    <property type="project" value="InterPro"/>
</dbReference>
<dbReference type="PANTHER" id="PTHR11808:SF35">
    <property type="entry name" value="CYSTATHIONINE GAMMA-SYNTHASE (AFU_ORTHOLOGUE AFUA_7G01590)"/>
    <property type="match status" value="1"/>
</dbReference>
<dbReference type="Gene3D" id="3.90.1150.10">
    <property type="entry name" value="Aspartate Aminotransferase, domain 1"/>
    <property type="match status" value="1"/>
</dbReference>
<organism evidence="5 6">
    <name type="scientific">Saitoella complicata (strain BCRC 22490 / CBS 7301 / JCM 7358 / NBRC 10748 / NRRL Y-17804)</name>
    <dbReference type="NCBI Taxonomy" id="698492"/>
    <lineage>
        <taxon>Eukaryota</taxon>
        <taxon>Fungi</taxon>
        <taxon>Dikarya</taxon>
        <taxon>Ascomycota</taxon>
        <taxon>Taphrinomycotina</taxon>
        <taxon>Taphrinomycotina incertae sedis</taxon>
        <taxon>Saitoella</taxon>
    </lineage>
</organism>
<dbReference type="InterPro" id="IPR015424">
    <property type="entry name" value="PyrdxlP-dep_Trfase"/>
</dbReference>
<reference evidence="5 6" key="2">
    <citation type="journal article" date="2014" name="J. Gen. Appl. Microbiol.">
        <title>The early diverging ascomycetous budding yeast Saitoella complicata has three histone deacetylases belonging to the Clr6, Hos2, and Rpd3 lineages.</title>
        <authorList>
            <person name="Nishida H."/>
            <person name="Matsumoto T."/>
            <person name="Kondo S."/>
            <person name="Hamamoto M."/>
            <person name="Yoshikawa H."/>
        </authorList>
    </citation>
    <scope>NUCLEOTIDE SEQUENCE [LARGE SCALE GENOMIC DNA]</scope>
    <source>
        <strain evidence="5 6">NRRL Y-17804</strain>
    </source>
</reference>
<dbReference type="AlphaFoldDB" id="A0A0E9NSJ4"/>
<dbReference type="PIRSF" id="PIRSF001434">
    <property type="entry name" value="CGS"/>
    <property type="match status" value="1"/>
</dbReference>
<comment type="caution">
    <text evidence="5">The sequence shown here is derived from an EMBL/GenBank/DDBJ whole genome shotgun (WGS) entry which is preliminary data.</text>
</comment>
<dbReference type="OMA" id="DWTKQLF"/>
<dbReference type="RefSeq" id="XP_019024410.1">
    <property type="nucleotide sequence ID" value="XM_019169489.1"/>
</dbReference>
<keyword evidence="2 3" id="KW-0663">Pyridoxal phosphate</keyword>
<reference evidence="5 6" key="1">
    <citation type="journal article" date="2011" name="J. Gen. Appl. Microbiol.">
        <title>Draft genome sequencing of the enigmatic yeast Saitoella complicata.</title>
        <authorList>
            <person name="Nishida H."/>
            <person name="Hamamoto M."/>
            <person name="Sugiyama J."/>
        </authorList>
    </citation>
    <scope>NUCLEOTIDE SEQUENCE [LARGE SCALE GENOMIC DNA]</scope>
    <source>
        <strain evidence="5 6">NRRL Y-17804</strain>
    </source>
</reference>
<dbReference type="InterPro" id="IPR015421">
    <property type="entry name" value="PyrdxlP-dep_Trfase_major"/>
</dbReference>
<comment type="similarity">
    <text evidence="4">Belongs to the trans-sulfuration enzymes family.</text>
</comment>
<feature type="modified residue" description="N6-(pyridoxal phosphate)lysine" evidence="3">
    <location>
        <position position="209"/>
    </location>
</feature>
<dbReference type="PROSITE" id="PS00868">
    <property type="entry name" value="CYS_MET_METAB_PP"/>
    <property type="match status" value="1"/>
</dbReference>
<dbReference type="Gene3D" id="3.40.640.10">
    <property type="entry name" value="Type I PLP-dependent aspartate aminotransferase-like (Major domain)"/>
    <property type="match status" value="1"/>
</dbReference>
<evidence type="ECO:0000256" key="1">
    <source>
        <dbReference type="ARBA" id="ARBA00001933"/>
    </source>
</evidence>
<protein>
    <recommendedName>
        <fullName evidence="7">Cystathionine gamma-synthase</fullName>
    </recommendedName>
</protein>
<gene>
    <name evidence="5" type="ORF">G7K_6900-t1</name>
</gene>
<dbReference type="GO" id="GO:0005737">
    <property type="term" value="C:cytoplasm"/>
    <property type="evidence" value="ECO:0007669"/>
    <property type="project" value="TreeGrafter"/>
</dbReference>
<dbReference type="EMBL" id="BACD03000093">
    <property type="protein sequence ID" value="GAO52834.1"/>
    <property type="molecule type" value="Genomic_DNA"/>
</dbReference>
<evidence type="ECO:0000256" key="4">
    <source>
        <dbReference type="RuleBase" id="RU362118"/>
    </source>
</evidence>
<dbReference type="Pfam" id="PF01053">
    <property type="entry name" value="Cys_Met_Meta_PP"/>
    <property type="match status" value="1"/>
</dbReference>
<dbReference type="PANTHER" id="PTHR11808">
    <property type="entry name" value="TRANS-SULFURATION ENZYME FAMILY MEMBER"/>
    <property type="match status" value="1"/>
</dbReference>
<keyword evidence="6" id="KW-1185">Reference proteome</keyword>
<evidence type="ECO:0000313" key="5">
    <source>
        <dbReference type="EMBL" id="GAO52834.1"/>
    </source>
</evidence>
<sequence length="392" mass="42313">MDLPTVALHADDHLALTRDLAAPLHPSTTFRYPSDPADLVPANEQSIYDYSTDDKGKPKYIYSRLTAPTLTRTEAVLSGVMDAPTVLYSSGLAAAHALLAYLKPKRILIGEGGYHGVHALIEQLARLSPGSFQKVGLDAEEIGPDDIVWVENPLNPYGTIIDLAQLAETAHAVRAKICVDMTFAPPPMSSTPYIWDELKLDFVMHSCTKYFGGHSDLLSGSVSTRDEGAHKALLTERTFWGSTPGSMEQWLLLRSLRTLDMRVRQQSTTATILARKLAELTASSTSPIQTVHHASLQPPSLTASLFPSGLYPACFAIVLRNGDLAKGLPSKLKVFNHCTSLGGVESCVEWRAMSDASCDPGLVRISVGVEASGDLVKDFVQGLEALDNDAAT</sequence>
<evidence type="ECO:0008006" key="7">
    <source>
        <dbReference type="Google" id="ProtNLM"/>
    </source>
</evidence>
<dbReference type="InterPro" id="IPR000277">
    <property type="entry name" value="Cys/Met-Metab_PyrdxlP-dep_enz"/>
</dbReference>
<dbReference type="OrthoDB" id="3512640at2759"/>
<evidence type="ECO:0000256" key="2">
    <source>
        <dbReference type="ARBA" id="ARBA00022898"/>
    </source>
</evidence>
<dbReference type="GO" id="GO:0016846">
    <property type="term" value="F:carbon-sulfur lyase activity"/>
    <property type="evidence" value="ECO:0007669"/>
    <property type="project" value="TreeGrafter"/>
</dbReference>
<dbReference type="STRING" id="698492.A0A0E9NSJ4"/>
<name>A0A0E9NSJ4_SAICN</name>
<dbReference type="InterPro" id="IPR054542">
    <property type="entry name" value="Cys_met_metab_PP"/>
</dbReference>
<dbReference type="SUPFAM" id="SSF53383">
    <property type="entry name" value="PLP-dependent transferases"/>
    <property type="match status" value="1"/>
</dbReference>
<accession>A0A0E9NSJ4</accession>
<comment type="cofactor">
    <cofactor evidence="1 4">
        <name>pyridoxal 5'-phosphate</name>
        <dbReference type="ChEBI" id="CHEBI:597326"/>
    </cofactor>
</comment>
<dbReference type="Proteomes" id="UP000033140">
    <property type="component" value="Unassembled WGS sequence"/>
</dbReference>
<reference evidence="5 6" key="3">
    <citation type="journal article" date="2015" name="Genome Announc.">
        <title>Draft Genome Sequence of the Archiascomycetous Yeast Saitoella complicata.</title>
        <authorList>
            <person name="Yamauchi K."/>
            <person name="Kondo S."/>
            <person name="Hamamoto M."/>
            <person name="Takahashi Y."/>
            <person name="Ogura Y."/>
            <person name="Hayashi T."/>
            <person name="Nishida H."/>
        </authorList>
    </citation>
    <scope>NUCLEOTIDE SEQUENCE [LARGE SCALE GENOMIC DNA]</scope>
    <source>
        <strain evidence="5 6">NRRL Y-17804</strain>
    </source>
</reference>
<proteinExistence type="inferred from homology"/>
<evidence type="ECO:0000313" key="6">
    <source>
        <dbReference type="Proteomes" id="UP000033140"/>
    </source>
</evidence>